<dbReference type="OrthoDB" id="2507795at2759"/>
<evidence type="ECO:0000256" key="1">
    <source>
        <dbReference type="SAM" id="MobiDB-lite"/>
    </source>
</evidence>
<dbReference type="Proteomes" id="UP000305948">
    <property type="component" value="Unassembled WGS sequence"/>
</dbReference>
<dbReference type="AlphaFoldDB" id="A0A5C3NBJ0"/>
<feature type="region of interest" description="Disordered" evidence="1">
    <location>
        <begin position="552"/>
        <end position="881"/>
    </location>
</feature>
<organism evidence="2 3">
    <name type="scientific">Heliocybe sulcata</name>
    <dbReference type="NCBI Taxonomy" id="5364"/>
    <lineage>
        <taxon>Eukaryota</taxon>
        <taxon>Fungi</taxon>
        <taxon>Dikarya</taxon>
        <taxon>Basidiomycota</taxon>
        <taxon>Agaricomycotina</taxon>
        <taxon>Agaricomycetes</taxon>
        <taxon>Gloeophyllales</taxon>
        <taxon>Gloeophyllaceae</taxon>
        <taxon>Heliocybe</taxon>
    </lineage>
</organism>
<proteinExistence type="predicted"/>
<feature type="compositionally biased region" description="Basic and acidic residues" evidence="1">
    <location>
        <begin position="239"/>
        <end position="257"/>
    </location>
</feature>
<feature type="region of interest" description="Disordered" evidence="1">
    <location>
        <begin position="226"/>
        <end position="364"/>
    </location>
</feature>
<feature type="compositionally biased region" description="Acidic residues" evidence="1">
    <location>
        <begin position="627"/>
        <end position="636"/>
    </location>
</feature>
<dbReference type="STRING" id="5364.A0A5C3NBJ0"/>
<feature type="compositionally biased region" description="Acidic residues" evidence="1">
    <location>
        <begin position="585"/>
        <end position="616"/>
    </location>
</feature>
<feature type="compositionally biased region" description="Acidic residues" evidence="1">
    <location>
        <begin position="855"/>
        <end position="867"/>
    </location>
</feature>
<reference evidence="2 3" key="1">
    <citation type="journal article" date="2019" name="Nat. Ecol. Evol.">
        <title>Megaphylogeny resolves global patterns of mushroom evolution.</title>
        <authorList>
            <person name="Varga T."/>
            <person name="Krizsan K."/>
            <person name="Foldi C."/>
            <person name="Dima B."/>
            <person name="Sanchez-Garcia M."/>
            <person name="Sanchez-Ramirez S."/>
            <person name="Szollosi G.J."/>
            <person name="Szarkandi J.G."/>
            <person name="Papp V."/>
            <person name="Albert L."/>
            <person name="Andreopoulos W."/>
            <person name="Angelini C."/>
            <person name="Antonin V."/>
            <person name="Barry K.W."/>
            <person name="Bougher N.L."/>
            <person name="Buchanan P."/>
            <person name="Buyck B."/>
            <person name="Bense V."/>
            <person name="Catcheside P."/>
            <person name="Chovatia M."/>
            <person name="Cooper J."/>
            <person name="Damon W."/>
            <person name="Desjardin D."/>
            <person name="Finy P."/>
            <person name="Geml J."/>
            <person name="Haridas S."/>
            <person name="Hughes K."/>
            <person name="Justo A."/>
            <person name="Karasinski D."/>
            <person name="Kautmanova I."/>
            <person name="Kiss B."/>
            <person name="Kocsube S."/>
            <person name="Kotiranta H."/>
            <person name="LaButti K.M."/>
            <person name="Lechner B.E."/>
            <person name="Liimatainen K."/>
            <person name="Lipzen A."/>
            <person name="Lukacs Z."/>
            <person name="Mihaltcheva S."/>
            <person name="Morgado L.N."/>
            <person name="Niskanen T."/>
            <person name="Noordeloos M.E."/>
            <person name="Ohm R.A."/>
            <person name="Ortiz-Santana B."/>
            <person name="Ovrebo C."/>
            <person name="Racz N."/>
            <person name="Riley R."/>
            <person name="Savchenko A."/>
            <person name="Shiryaev A."/>
            <person name="Soop K."/>
            <person name="Spirin V."/>
            <person name="Szebenyi C."/>
            <person name="Tomsovsky M."/>
            <person name="Tulloss R.E."/>
            <person name="Uehling J."/>
            <person name="Grigoriev I.V."/>
            <person name="Vagvolgyi C."/>
            <person name="Papp T."/>
            <person name="Martin F.M."/>
            <person name="Miettinen O."/>
            <person name="Hibbett D.S."/>
            <person name="Nagy L.G."/>
        </authorList>
    </citation>
    <scope>NUCLEOTIDE SEQUENCE [LARGE SCALE GENOMIC DNA]</scope>
    <source>
        <strain evidence="2 3">OMC1185</strain>
    </source>
</reference>
<feature type="compositionally biased region" description="Basic and acidic residues" evidence="1">
    <location>
        <begin position="552"/>
        <end position="568"/>
    </location>
</feature>
<feature type="compositionally biased region" description="Polar residues" evidence="1">
    <location>
        <begin position="752"/>
        <end position="769"/>
    </location>
</feature>
<protein>
    <submittedName>
        <fullName evidence="2">Uncharacterized protein</fullName>
    </submittedName>
</protein>
<evidence type="ECO:0000313" key="3">
    <source>
        <dbReference type="Proteomes" id="UP000305948"/>
    </source>
</evidence>
<feature type="compositionally biased region" description="Acidic residues" evidence="1">
    <location>
        <begin position="783"/>
        <end position="792"/>
    </location>
</feature>
<accession>A0A5C3NBJ0</accession>
<keyword evidence="3" id="KW-1185">Reference proteome</keyword>
<sequence>MSTLTMTDSYDTQMMDYSGDTDVSMQGSAEGWFNPESIMPEDGVMDDLVDVDNEGVEVDMEADTGENAEFEMIDDAENGPPLDAGLVDVDVYDVSLAASPAIVDSAHVGEVLPASSIQEHSGMYMESPIIHSMESLPQDPEGGAATVAHPQSSESSEHYVHDAPPYTVDFLQEAPDSAVAHLEALAGSDFAYPSSVLSSAVDQRLGAGVLSQDINDGVLRQDINEEHRSDMGQETSSAAHHDSLSLREEVPPVRSDEDAVPFTLPEGLPLGDGLVSQGAAGHSESSLSKQDEGAVSIPSDSLHEPAALSRPETQPTPVVNPQDVEGTCAARETEEQTAGLVEGESSSGGHEHRHGQEDPHRISEGVYIDPPPAVLLTMPEGSRSAECCLFNQPSTSSGTSSPVEEHGDPVPSYTLLLHQRPVLYYEPLRDVFDALRQEEHLTSLPGAATGELCMEAYDMQLVISEDNVFSRDTSLHDLNVLHDGFGIAGPLRLRLFFTPSRFILRYHELREQLGRMAVAGDHGESVADTGAHVATDESLHIAERHAEVARVHDAEAHDTGEHESKNEQGETTLANDEPLNPLAPDPEDTGESVQEDESNNAGEGLDESYDAEEGDQQEVHDLPQVNVDEEGEEDQQNDSISSTTLDADGVHEAPDAEGDGTYGGDYGDYEEYADANEDDDERFGEDLPEELGGRDGAEDADPPEYNIPPIIGSGDVLQAGDGVELPTAVDPAPLPDAEEVEEHSDALVIPDSNCQDSPEFSEQGDSNAVQPDVPVDPSTETAGDADEFNEPSDDNREDPPKSAPGEEGTNGDDQEPWDEDLTDTDATWEADEESGLLEDPPEVSSHKSSKRSFDEVDEDEFSDDEEVPPVPSPDSKRVRRD</sequence>
<evidence type="ECO:0000313" key="2">
    <source>
        <dbReference type="EMBL" id="TFK55024.1"/>
    </source>
</evidence>
<dbReference type="EMBL" id="ML213505">
    <property type="protein sequence ID" value="TFK55024.1"/>
    <property type="molecule type" value="Genomic_DNA"/>
</dbReference>
<feature type="compositionally biased region" description="Acidic residues" evidence="1">
    <location>
        <begin position="809"/>
        <end position="841"/>
    </location>
</feature>
<feature type="compositionally biased region" description="Basic and acidic residues" evidence="1">
    <location>
        <begin position="354"/>
        <end position="363"/>
    </location>
</feature>
<gene>
    <name evidence="2" type="ORF">OE88DRAFT_989644</name>
</gene>
<feature type="compositionally biased region" description="Acidic residues" evidence="1">
    <location>
        <begin position="667"/>
        <end position="689"/>
    </location>
</feature>
<name>A0A5C3NBJ0_9AGAM</name>